<dbReference type="InterPro" id="IPR051531">
    <property type="entry name" value="N-acetyltransferase"/>
</dbReference>
<dbReference type="InParanoid" id="Q7RW52"/>
<dbReference type="Pfam" id="PF13302">
    <property type="entry name" value="Acetyltransf_3"/>
    <property type="match status" value="1"/>
</dbReference>
<dbReference type="PaxDb" id="5141-EFNCRP00000001388"/>
<dbReference type="SUPFAM" id="SSF55729">
    <property type="entry name" value="Acyl-CoA N-acyltransferases (Nat)"/>
    <property type="match status" value="1"/>
</dbReference>
<dbReference type="VEuPathDB" id="FungiDB:NCU04996"/>
<proteinExistence type="predicted"/>
<sequence length="297" mass="32727">MRVKYFSILIPSCLLYDISPCPFISFTSSKHLPRTIISRKTFTFDITHRIRSTPRTHLTPNYTATSPPTIMSDPTFKIETPRLLISYLQPDLDSHCDFLVALYNTPEFIANNGKTSVTTRDIARRQLEGRFRAEHARNGYGTYLFSLRNPANPDDLASATPIGTVSLMRGDEPGSYTAPDLGFAILSEYMKKGFTKEAAQGLMEYVERVQGVKDILGLHDPANKASGAVFRSLGFVDVGLRQLLVFGPDVVGQVWIRKGMSEDVSVYGLPKEAPATVAMPEKTAEEGVTESVGAVAV</sequence>
<dbReference type="InterPro" id="IPR000182">
    <property type="entry name" value="GNAT_dom"/>
</dbReference>
<feature type="domain" description="N-acetyltransferase" evidence="1">
    <location>
        <begin position="95"/>
        <end position="236"/>
    </location>
</feature>
<dbReference type="RefSeq" id="XP_955816.3">
    <property type="nucleotide sequence ID" value="XM_950723.3"/>
</dbReference>
<organism evidence="2 3">
    <name type="scientific">Neurospora crassa (strain ATCC 24698 / 74-OR23-1A / CBS 708.71 / DSM 1257 / FGSC 987)</name>
    <dbReference type="NCBI Taxonomy" id="367110"/>
    <lineage>
        <taxon>Eukaryota</taxon>
        <taxon>Fungi</taxon>
        <taxon>Dikarya</taxon>
        <taxon>Ascomycota</taxon>
        <taxon>Pezizomycotina</taxon>
        <taxon>Sordariomycetes</taxon>
        <taxon>Sordariomycetidae</taxon>
        <taxon>Sordariales</taxon>
        <taxon>Sordariaceae</taxon>
        <taxon>Neurospora</taxon>
    </lineage>
</organism>
<dbReference type="GeneID" id="3871963"/>
<dbReference type="STRING" id="367110.Q7RW52"/>
<accession>Q7RW52</accession>
<dbReference type="EMBL" id="CM002241">
    <property type="protein sequence ID" value="EAA26580.3"/>
    <property type="molecule type" value="Genomic_DNA"/>
</dbReference>
<dbReference type="OrthoDB" id="630895at2759"/>
<evidence type="ECO:0000313" key="3">
    <source>
        <dbReference type="Proteomes" id="UP000001805"/>
    </source>
</evidence>
<dbReference type="PANTHER" id="PTHR43792:SF16">
    <property type="entry name" value="N-ACETYLTRANSFERASE DOMAIN-CONTAINING PROTEIN"/>
    <property type="match status" value="1"/>
</dbReference>
<evidence type="ECO:0000313" key="2">
    <source>
        <dbReference type="EMBL" id="EAA26580.3"/>
    </source>
</evidence>
<dbReference type="PANTHER" id="PTHR43792">
    <property type="entry name" value="GNAT FAMILY, PUTATIVE (AFU_ORTHOLOGUE AFUA_3G00765)-RELATED-RELATED"/>
    <property type="match status" value="1"/>
</dbReference>
<dbReference type="Gene3D" id="3.40.630.30">
    <property type="match status" value="1"/>
</dbReference>
<protein>
    <recommendedName>
        <fullName evidence="1">N-acetyltransferase domain-containing protein</fullName>
    </recommendedName>
</protein>
<gene>
    <name evidence="2" type="ORF">NCU04996</name>
</gene>
<dbReference type="KEGG" id="ncr:NCU04996"/>
<dbReference type="SMR" id="Q7RW52"/>
<evidence type="ECO:0000259" key="1">
    <source>
        <dbReference type="Pfam" id="PF13302"/>
    </source>
</evidence>
<dbReference type="Proteomes" id="UP000001805">
    <property type="component" value="Chromosome 5, Linkage Group VI"/>
</dbReference>
<dbReference type="GO" id="GO:0016747">
    <property type="term" value="F:acyltransferase activity, transferring groups other than amino-acyl groups"/>
    <property type="evidence" value="ECO:0007669"/>
    <property type="project" value="InterPro"/>
</dbReference>
<dbReference type="AlphaFoldDB" id="Q7RW52"/>
<dbReference type="InterPro" id="IPR016181">
    <property type="entry name" value="Acyl_CoA_acyltransferase"/>
</dbReference>
<dbReference type="HOGENOM" id="CLU_013985_3_1_1"/>
<name>Q7RW52_NEUCR</name>
<reference evidence="2 3" key="1">
    <citation type="journal article" date="2003" name="Nature">
        <title>The genome sequence of the filamentous fungus Neurospora crassa.</title>
        <authorList>
            <person name="Galagan J.E."/>
            <person name="Calvo S.E."/>
            <person name="Borkovich K.A."/>
            <person name="Selker E.U."/>
            <person name="Read N.D."/>
            <person name="Jaffe D."/>
            <person name="FitzHugh W."/>
            <person name="Ma L.J."/>
            <person name="Smirnov S."/>
            <person name="Purcell S."/>
            <person name="Rehman B."/>
            <person name="Elkins T."/>
            <person name="Engels R."/>
            <person name="Wang S."/>
            <person name="Nielsen C.B."/>
            <person name="Butler J."/>
            <person name="Endrizzi M."/>
            <person name="Qui D."/>
            <person name="Ianakiev P."/>
            <person name="Bell-Pedersen D."/>
            <person name="Nelson M.A."/>
            <person name="Werner-Washburne M."/>
            <person name="Selitrennikoff C.P."/>
            <person name="Kinsey J.A."/>
            <person name="Braun E.L."/>
            <person name="Zelter A."/>
            <person name="Schulte U."/>
            <person name="Kothe G.O."/>
            <person name="Jedd G."/>
            <person name="Mewes W."/>
            <person name="Staben C."/>
            <person name="Marcotte E."/>
            <person name="Greenberg D."/>
            <person name="Roy A."/>
            <person name="Foley K."/>
            <person name="Naylor J."/>
            <person name="Stange-Thomann N."/>
            <person name="Barrett R."/>
            <person name="Gnerre S."/>
            <person name="Kamal M."/>
            <person name="Kamvysselis M."/>
            <person name="Mauceli E."/>
            <person name="Bielke C."/>
            <person name="Rudd S."/>
            <person name="Frishman D."/>
            <person name="Krystofova S."/>
            <person name="Rasmussen C."/>
            <person name="Metzenberg R.L."/>
            <person name="Perkins D.D."/>
            <person name="Kroken S."/>
            <person name="Cogoni C."/>
            <person name="Macino G."/>
            <person name="Catcheside D."/>
            <person name="Li W."/>
            <person name="Pratt R.J."/>
            <person name="Osmani S.A."/>
            <person name="DeSouza C.P."/>
            <person name="Glass L."/>
            <person name="Orbach M.J."/>
            <person name="Berglund J.A."/>
            <person name="Voelker R."/>
            <person name="Yarden O."/>
            <person name="Plamann M."/>
            <person name="Seiler S."/>
            <person name="Dunlap J."/>
            <person name="Radford A."/>
            <person name="Aramayo R."/>
            <person name="Natvig D.O."/>
            <person name="Alex L.A."/>
            <person name="Mannhaupt G."/>
            <person name="Ebbole D.J."/>
            <person name="Freitag M."/>
            <person name="Paulsen I."/>
            <person name="Sachs M.S."/>
            <person name="Lander E.S."/>
            <person name="Nusbaum C."/>
            <person name="Birren B."/>
        </authorList>
    </citation>
    <scope>NUCLEOTIDE SEQUENCE [LARGE SCALE GENOMIC DNA]</scope>
    <source>
        <strain evidence="3">ATCC 24698 / 74-OR23-1A / CBS 708.71 / DSM 1257 / FGSC 987</strain>
    </source>
</reference>
<keyword evidence="3" id="KW-1185">Reference proteome</keyword>